<evidence type="ECO:0000313" key="14">
    <source>
        <dbReference type="Proteomes" id="UP000178380"/>
    </source>
</evidence>
<dbReference type="PROSITE" id="PS00379">
    <property type="entry name" value="CDP_ALCOHOL_P_TRANSF"/>
    <property type="match status" value="1"/>
</dbReference>
<organism evidence="13 14">
    <name type="scientific">Candidatus Staskawiczbacteria bacterium RIFCSPHIGHO2_02_FULL_34_10</name>
    <dbReference type="NCBI Taxonomy" id="1802205"/>
    <lineage>
        <taxon>Bacteria</taxon>
        <taxon>Candidatus Staskawicziibacteriota</taxon>
    </lineage>
</organism>
<comment type="caution">
    <text evidence="13">The sequence shown here is derived from an EMBL/GenBank/DDBJ whole genome shotgun (WGS) entry which is preliminary data.</text>
</comment>
<evidence type="ECO:0000256" key="11">
    <source>
        <dbReference type="RuleBase" id="RU003750"/>
    </source>
</evidence>
<feature type="transmembrane region" description="Helical" evidence="12">
    <location>
        <begin position="64"/>
        <end position="83"/>
    </location>
</feature>
<sequence>MDKFLSKLKEFFEKIDQQRDKLLFIFIKPYWPRHITPNQITIVRIVIAISLFILLFFYKNDNKLLIISLFCFGAFSDLLDGSVARGINKVTKIGAMLDPAADRILIVPIAVYSLFFNHKWLLLFLIILEIINALVSIWAHGKNIFITSNIFGKIKMFLQSLVFVFILVYFPKEPNIFFINIIWISTIFLAISIYLKILEIRETK</sequence>
<dbReference type="InterPro" id="IPR048254">
    <property type="entry name" value="CDP_ALCOHOL_P_TRANSF_CS"/>
</dbReference>
<evidence type="ECO:0000256" key="2">
    <source>
        <dbReference type="ARBA" id="ARBA00010441"/>
    </source>
</evidence>
<evidence type="ECO:0000256" key="7">
    <source>
        <dbReference type="ARBA" id="ARBA00023098"/>
    </source>
</evidence>
<dbReference type="Gene3D" id="1.20.120.1760">
    <property type="match status" value="1"/>
</dbReference>
<keyword evidence="9" id="KW-0594">Phospholipid biosynthesis</keyword>
<evidence type="ECO:0000256" key="8">
    <source>
        <dbReference type="ARBA" id="ARBA00023136"/>
    </source>
</evidence>
<dbReference type="InterPro" id="IPR050324">
    <property type="entry name" value="CDP-alcohol_PTase-I"/>
</dbReference>
<feature type="transmembrane region" description="Helical" evidence="12">
    <location>
        <begin position="120"/>
        <end position="138"/>
    </location>
</feature>
<dbReference type="Pfam" id="PF01066">
    <property type="entry name" value="CDP-OH_P_transf"/>
    <property type="match status" value="1"/>
</dbReference>
<gene>
    <name evidence="13" type="ORF">A3C58_00495</name>
</gene>
<dbReference type="PANTHER" id="PTHR14269">
    <property type="entry name" value="CDP-DIACYLGLYCEROL--GLYCEROL-3-PHOSPHATE 3-PHOSPHATIDYLTRANSFERASE-RELATED"/>
    <property type="match status" value="1"/>
</dbReference>
<keyword evidence="7" id="KW-0443">Lipid metabolism</keyword>
<evidence type="ECO:0000256" key="9">
    <source>
        <dbReference type="ARBA" id="ARBA00023209"/>
    </source>
</evidence>
<protein>
    <recommendedName>
        <fullName evidence="15">CDP-diacylglycerol--glycerol-3-phosphate 3-phosphatidyltransferase</fullName>
    </recommendedName>
</protein>
<keyword evidence="8 12" id="KW-0472">Membrane</keyword>
<evidence type="ECO:0000256" key="4">
    <source>
        <dbReference type="ARBA" id="ARBA00022679"/>
    </source>
</evidence>
<dbReference type="InterPro" id="IPR000462">
    <property type="entry name" value="CDP-OH_P_trans"/>
</dbReference>
<dbReference type="AlphaFoldDB" id="A0A1G2HW19"/>
<name>A0A1G2HW19_9BACT</name>
<keyword evidence="6 12" id="KW-1133">Transmembrane helix</keyword>
<evidence type="ECO:0000256" key="10">
    <source>
        <dbReference type="ARBA" id="ARBA00023264"/>
    </source>
</evidence>
<evidence type="ECO:0000256" key="6">
    <source>
        <dbReference type="ARBA" id="ARBA00022989"/>
    </source>
</evidence>
<accession>A0A1G2HW19</accession>
<evidence type="ECO:0000256" key="12">
    <source>
        <dbReference type="SAM" id="Phobius"/>
    </source>
</evidence>
<keyword evidence="5 12" id="KW-0812">Transmembrane</keyword>
<dbReference type="GO" id="GO:0016780">
    <property type="term" value="F:phosphotransferase activity, for other substituted phosphate groups"/>
    <property type="evidence" value="ECO:0007669"/>
    <property type="project" value="InterPro"/>
</dbReference>
<dbReference type="EMBL" id="MHOR01000036">
    <property type="protein sequence ID" value="OGZ66028.1"/>
    <property type="molecule type" value="Genomic_DNA"/>
</dbReference>
<reference evidence="13 14" key="1">
    <citation type="journal article" date="2016" name="Nat. Commun.">
        <title>Thousands of microbial genomes shed light on interconnected biogeochemical processes in an aquifer system.</title>
        <authorList>
            <person name="Anantharaman K."/>
            <person name="Brown C.T."/>
            <person name="Hug L.A."/>
            <person name="Sharon I."/>
            <person name="Castelle C.J."/>
            <person name="Probst A.J."/>
            <person name="Thomas B.C."/>
            <person name="Singh A."/>
            <person name="Wilkins M.J."/>
            <person name="Karaoz U."/>
            <person name="Brodie E.L."/>
            <person name="Williams K.H."/>
            <person name="Hubbard S.S."/>
            <person name="Banfield J.F."/>
        </authorList>
    </citation>
    <scope>NUCLEOTIDE SEQUENCE [LARGE SCALE GENOMIC DNA]</scope>
</reference>
<keyword evidence="3" id="KW-0444">Lipid biosynthesis</keyword>
<dbReference type="Proteomes" id="UP000178380">
    <property type="component" value="Unassembled WGS sequence"/>
</dbReference>
<dbReference type="STRING" id="1802205.A3C58_00495"/>
<evidence type="ECO:0008006" key="15">
    <source>
        <dbReference type="Google" id="ProtNLM"/>
    </source>
</evidence>
<dbReference type="InterPro" id="IPR043130">
    <property type="entry name" value="CDP-OH_PTrfase_TM_dom"/>
</dbReference>
<feature type="transmembrane region" description="Helical" evidence="12">
    <location>
        <begin position="41"/>
        <end position="58"/>
    </location>
</feature>
<dbReference type="GO" id="GO:0046474">
    <property type="term" value="P:glycerophospholipid biosynthetic process"/>
    <property type="evidence" value="ECO:0007669"/>
    <property type="project" value="TreeGrafter"/>
</dbReference>
<feature type="transmembrane region" description="Helical" evidence="12">
    <location>
        <begin position="150"/>
        <end position="170"/>
    </location>
</feature>
<keyword evidence="4 11" id="KW-0808">Transferase</keyword>
<dbReference type="GO" id="GO:0016020">
    <property type="term" value="C:membrane"/>
    <property type="evidence" value="ECO:0007669"/>
    <property type="project" value="UniProtKB-SubCell"/>
</dbReference>
<evidence type="ECO:0000313" key="13">
    <source>
        <dbReference type="EMBL" id="OGZ66028.1"/>
    </source>
</evidence>
<keyword evidence="10" id="KW-1208">Phospholipid metabolism</keyword>
<dbReference type="PANTHER" id="PTHR14269:SF11">
    <property type="entry name" value="CDP-DIACYLGLYCEROL--GLYCEROL-3-PHOSPHATE 3-PHOSPHATIDYLTRANSFERASE"/>
    <property type="match status" value="1"/>
</dbReference>
<evidence type="ECO:0000256" key="1">
    <source>
        <dbReference type="ARBA" id="ARBA00004141"/>
    </source>
</evidence>
<proteinExistence type="inferred from homology"/>
<evidence type="ECO:0000256" key="5">
    <source>
        <dbReference type="ARBA" id="ARBA00022692"/>
    </source>
</evidence>
<comment type="similarity">
    <text evidence="2 11">Belongs to the CDP-alcohol phosphatidyltransferase class-I family.</text>
</comment>
<comment type="subcellular location">
    <subcellularLocation>
        <location evidence="1">Membrane</location>
        <topology evidence="1">Multi-pass membrane protein</topology>
    </subcellularLocation>
</comment>
<evidence type="ECO:0000256" key="3">
    <source>
        <dbReference type="ARBA" id="ARBA00022516"/>
    </source>
</evidence>
<feature type="transmembrane region" description="Helical" evidence="12">
    <location>
        <begin position="176"/>
        <end position="195"/>
    </location>
</feature>